<dbReference type="OrthoDB" id="7189112at2"/>
<dbReference type="InterPro" id="IPR018673">
    <property type="entry name" value="DUF2141"/>
</dbReference>
<dbReference type="Proteomes" id="UP000470384">
    <property type="component" value="Unassembled WGS sequence"/>
</dbReference>
<feature type="transmembrane region" description="Helical" evidence="1">
    <location>
        <begin position="21"/>
        <end position="41"/>
    </location>
</feature>
<dbReference type="RefSeq" id="WP_160586336.1">
    <property type="nucleotide sequence ID" value="NZ_BMHN01000001.1"/>
</dbReference>
<dbReference type="Pfam" id="PF09912">
    <property type="entry name" value="DUF2141"/>
    <property type="match status" value="1"/>
</dbReference>
<evidence type="ECO:0000313" key="2">
    <source>
        <dbReference type="EMBL" id="NBG94185.1"/>
    </source>
</evidence>
<name>A0A845Q710_9HYPH</name>
<evidence type="ECO:0000313" key="3">
    <source>
        <dbReference type="Proteomes" id="UP000470384"/>
    </source>
</evidence>
<reference evidence="2 3" key="1">
    <citation type="journal article" date="2016" name="Int. J. Syst. Evol. Microbiol.">
        <title>Pyruvatibacter mobilis gen. nov., sp. nov., a marine bacterium from the culture broth of Picochlorum sp. 122.</title>
        <authorList>
            <person name="Wang G."/>
            <person name="Tang M."/>
            <person name="Wu H."/>
            <person name="Dai S."/>
            <person name="Li T."/>
            <person name="Chen C."/>
            <person name="He H."/>
            <person name="Fan J."/>
            <person name="Xiang W."/>
            <person name="Li X."/>
        </authorList>
    </citation>
    <scope>NUCLEOTIDE SEQUENCE [LARGE SCALE GENOMIC DNA]</scope>
    <source>
        <strain evidence="2 3">GYP-11</strain>
    </source>
</reference>
<protein>
    <submittedName>
        <fullName evidence="2">DUF2141 domain-containing protein</fullName>
    </submittedName>
</protein>
<proteinExistence type="predicted"/>
<evidence type="ECO:0000256" key="1">
    <source>
        <dbReference type="SAM" id="Phobius"/>
    </source>
</evidence>
<keyword evidence="1" id="KW-0812">Transmembrane</keyword>
<gene>
    <name evidence="2" type="ORF">GTQ45_00400</name>
</gene>
<organism evidence="2 3">
    <name type="scientific">Pyruvatibacter mobilis</name>
    <dbReference type="NCBI Taxonomy" id="1712261"/>
    <lineage>
        <taxon>Bacteria</taxon>
        <taxon>Pseudomonadati</taxon>
        <taxon>Pseudomonadota</taxon>
        <taxon>Alphaproteobacteria</taxon>
        <taxon>Hyphomicrobiales</taxon>
        <taxon>Parvibaculaceae</taxon>
        <taxon>Pyruvatibacter</taxon>
    </lineage>
</organism>
<keyword evidence="1" id="KW-0472">Membrane</keyword>
<dbReference type="EMBL" id="WXYQ01000001">
    <property type="protein sequence ID" value="NBG94185.1"/>
    <property type="molecule type" value="Genomic_DNA"/>
</dbReference>
<comment type="caution">
    <text evidence="2">The sequence shown here is derived from an EMBL/GenBank/DDBJ whole genome shotgun (WGS) entry which is preliminary data.</text>
</comment>
<keyword evidence="1" id="KW-1133">Transmembrane helix</keyword>
<dbReference type="GeneID" id="300656241"/>
<dbReference type="AlphaFoldDB" id="A0A845Q710"/>
<sequence length="209" mass="21009">MVISRTSQGALHRALGGVQGSLLGGLWAGALMGALVGATILPAQAADAVSPQPVAGQATSEQTTLNQGTLNQSTALPDGDGATLAVVIAGTMPGQGQVRVNLYKSGETFLKAEDAKVEVAVPETGPVRAVFTGLEPGTYAVVAYYDLNGNRTLDRGLFGIPLEPLGFSNGAMPVLSAPDFAEAAVAVTGEGAEIGIEVTYIGKSGRAGS</sequence>
<keyword evidence="3" id="KW-1185">Reference proteome</keyword>
<accession>A0A845Q710</accession>